<dbReference type="AlphaFoldDB" id="A0A8C4VKW4"/>
<organism evidence="2 3">
    <name type="scientific">Gopherus evgoodei</name>
    <name type="common">Goodes thornscrub tortoise</name>
    <dbReference type="NCBI Taxonomy" id="1825980"/>
    <lineage>
        <taxon>Eukaryota</taxon>
        <taxon>Metazoa</taxon>
        <taxon>Chordata</taxon>
        <taxon>Craniata</taxon>
        <taxon>Vertebrata</taxon>
        <taxon>Euteleostomi</taxon>
        <taxon>Archelosauria</taxon>
        <taxon>Testudinata</taxon>
        <taxon>Testudines</taxon>
        <taxon>Cryptodira</taxon>
        <taxon>Durocryptodira</taxon>
        <taxon>Testudinoidea</taxon>
        <taxon>Testudinidae</taxon>
        <taxon>Gopherus</taxon>
    </lineage>
</organism>
<proteinExistence type="predicted"/>
<evidence type="ECO:0000256" key="1">
    <source>
        <dbReference type="SAM" id="MobiDB-lite"/>
    </source>
</evidence>
<dbReference type="OrthoDB" id="1047367at2759"/>
<dbReference type="Proteomes" id="UP000694390">
    <property type="component" value="Unassembled WGS sequence"/>
</dbReference>
<dbReference type="GeneTree" id="ENSGT00940000170442"/>
<name>A0A8C4VKW4_9SAUR</name>
<evidence type="ECO:0008006" key="4">
    <source>
        <dbReference type="Google" id="ProtNLM"/>
    </source>
</evidence>
<evidence type="ECO:0000313" key="2">
    <source>
        <dbReference type="Ensembl" id="ENSGEVP00005002602.1"/>
    </source>
</evidence>
<sequence length="169" mass="19698">MRETCTQEVGPGDREEKRSEGTQNSDRRQHEVELRDKAILQQKRRLKQATQFVHKDSADLLPLDGLKRLGTSKDLQPHSVVQRRLLEGNLNKLRGESREYTTWVQSPLVKDKDDRAEENDRRKETVSLLIHCKVRTSASIQCHFYTDISDRKYSLGLICSTPREPMPEW</sequence>
<feature type="region of interest" description="Disordered" evidence="1">
    <location>
        <begin position="1"/>
        <end position="34"/>
    </location>
</feature>
<accession>A0A8C4VKW4</accession>
<evidence type="ECO:0000313" key="3">
    <source>
        <dbReference type="Proteomes" id="UP000694390"/>
    </source>
</evidence>
<reference evidence="2" key="1">
    <citation type="submission" date="2025-08" db="UniProtKB">
        <authorList>
            <consortium name="Ensembl"/>
        </authorList>
    </citation>
    <scope>IDENTIFICATION</scope>
</reference>
<dbReference type="PANTHER" id="PTHR12917:SF17">
    <property type="entry name" value="NUCLEAR RECEPTOR-INTERACTING PROTEIN 2"/>
    <property type="match status" value="1"/>
</dbReference>
<reference evidence="2" key="2">
    <citation type="submission" date="2025-09" db="UniProtKB">
        <authorList>
            <consortium name="Ensembl"/>
        </authorList>
    </citation>
    <scope>IDENTIFICATION</scope>
</reference>
<keyword evidence="3" id="KW-1185">Reference proteome</keyword>
<protein>
    <recommendedName>
        <fullName evidence="4">Nuclear receptor interacting protein 2</fullName>
    </recommendedName>
</protein>
<dbReference type="Ensembl" id="ENSGEVT00005002728.1">
    <property type="protein sequence ID" value="ENSGEVP00005002602.1"/>
    <property type="gene ID" value="ENSGEVG00005001958.1"/>
</dbReference>
<dbReference type="PANTHER" id="PTHR12917">
    <property type="entry name" value="ASPARTYL PROTEASE DDI-RELATED"/>
    <property type="match status" value="1"/>
</dbReference>